<dbReference type="PRINTS" id="PR00080">
    <property type="entry name" value="SDRFAMILY"/>
</dbReference>
<proteinExistence type="inferred from homology"/>
<evidence type="ECO:0000256" key="1">
    <source>
        <dbReference type="ARBA" id="ARBA00006484"/>
    </source>
</evidence>
<dbReference type="InterPro" id="IPR002347">
    <property type="entry name" value="SDR_fam"/>
</dbReference>
<evidence type="ECO:0000313" key="4">
    <source>
        <dbReference type="Proteomes" id="UP001164965"/>
    </source>
</evidence>
<dbReference type="PANTHER" id="PTHR42760:SF78">
    <property type="entry name" value="3-OXOACYL-[ACYL-CARRIER-PROTEIN] REDUCTASE [NADH]"/>
    <property type="match status" value="1"/>
</dbReference>
<evidence type="ECO:0000259" key="2">
    <source>
        <dbReference type="SMART" id="SM00822"/>
    </source>
</evidence>
<dbReference type="EC" id="1.1.1.100" evidence="3"/>
<protein>
    <submittedName>
        <fullName evidence="3">3-oxoacyl-ACP reductase</fullName>
        <ecNumber evidence="3">1.1.1.100</ecNumber>
    </submittedName>
</protein>
<dbReference type="RefSeq" id="WP_265383021.1">
    <property type="nucleotide sequence ID" value="NZ_CP110615.1"/>
</dbReference>
<dbReference type="Gene3D" id="3.40.50.720">
    <property type="entry name" value="NAD(P)-binding Rossmann-like Domain"/>
    <property type="match status" value="2"/>
</dbReference>
<dbReference type="InterPro" id="IPR020904">
    <property type="entry name" value="Sc_DH/Rdtase_CS"/>
</dbReference>
<dbReference type="InterPro" id="IPR036291">
    <property type="entry name" value="NAD(P)-bd_dom_sf"/>
</dbReference>
<dbReference type="PRINTS" id="PR00081">
    <property type="entry name" value="GDHRDH"/>
</dbReference>
<dbReference type="PROSITE" id="PS00061">
    <property type="entry name" value="ADH_SHORT"/>
    <property type="match status" value="1"/>
</dbReference>
<evidence type="ECO:0000313" key="3">
    <source>
        <dbReference type="EMBL" id="UZJ24915.1"/>
    </source>
</evidence>
<dbReference type="Proteomes" id="UP001164965">
    <property type="component" value="Chromosome"/>
</dbReference>
<dbReference type="InterPro" id="IPR057326">
    <property type="entry name" value="KR_dom"/>
</dbReference>
<dbReference type="NCBIfam" id="NF006110">
    <property type="entry name" value="PRK08261.1"/>
    <property type="match status" value="1"/>
</dbReference>
<accession>A0ABY6NZV9</accession>
<feature type="domain" description="Ketoreductase" evidence="2">
    <location>
        <begin position="208"/>
        <end position="389"/>
    </location>
</feature>
<organism evidence="3 4">
    <name type="scientific">Rhodococcus antarcticus</name>
    <dbReference type="NCBI Taxonomy" id="2987751"/>
    <lineage>
        <taxon>Bacteria</taxon>
        <taxon>Bacillati</taxon>
        <taxon>Actinomycetota</taxon>
        <taxon>Actinomycetes</taxon>
        <taxon>Mycobacteriales</taxon>
        <taxon>Nocardiaceae</taxon>
        <taxon>Rhodococcus</taxon>
    </lineage>
</organism>
<name>A0ABY6NZV9_9NOCA</name>
<dbReference type="EMBL" id="CP110615">
    <property type="protein sequence ID" value="UZJ24915.1"/>
    <property type="molecule type" value="Genomic_DNA"/>
</dbReference>
<keyword evidence="4" id="KW-1185">Reference proteome</keyword>
<dbReference type="SMART" id="SM00822">
    <property type="entry name" value="PKS_KR"/>
    <property type="match status" value="1"/>
</dbReference>
<reference evidence="3" key="1">
    <citation type="submission" date="2022-10" db="EMBL/GenBank/DDBJ databases">
        <title>Rhodococcus sp.75.</title>
        <authorList>
            <person name="Sun M."/>
        </authorList>
    </citation>
    <scope>NUCLEOTIDE SEQUENCE</scope>
    <source>
        <strain evidence="3">75</strain>
    </source>
</reference>
<gene>
    <name evidence="3" type="ORF">RHODO2019_17760</name>
</gene>
<comment type="similarity">
    <text evidence="1">Belongs to the short-chain dehydrogenases/reductases (SDR) family.</text>
</comment>
<dbReference type="PANTHER" id="PTHR42760">
    <property type="entry name" value="SHORT-CHAIN DEHYDROGENASES/REDUCTASES FAMILY MEMBER"/>
    <property type="match status" value="1"/>
</dbReference>
<sequence length="447" mass="45318">MAQTTDRYSQLVASGPGAAIAARLGLPRPEPLRRFVPGQPALDGPVLVGGVGRLVEALREQLAVHGLAEPDAPRFGALVLDATGITDVEGLQQLHTFFHPVLRRLAPSGRVVVLGTAPEHTATVDESVAQRALEGFTRSLAKEQVRGATTQLVHVAPGAGIDQLESTLRFLLSGRSAFVDGQVVRVGSPSPTDHPDAPADRDRPLAGKVAVVTGAARGIGAAIAEVLARDGAHVVCADVPAAGEALSATANAVGGTSLALDVTGPDAGAVLAEHLLTRHGGVDVVVHNAGITRDKKLVNMDADRWTSVMAVNLLAPQRITAALLAAGALRDGGRVVGVSSLAGIAGNAGQTSYAASKAGVIGLVQALAPELATRRVTINAVAPGFIETAMTAAIPLVTREGGRRLSSLGQGGLSVDVAETVAWFASPGSAAVTGQVVRVCGQSLLGA</sequence>
<dbReference type="SUPFAM" id="SSF51735">
    <property type="entry name" value="NAD(P)-binding Rossmann-fold domains"/>
    <property type="match status" value="1"/>
</dbReference>
<dbReference type="Pfam" id="PF13561">
    <property type="entry name" value="adh_short_C2"/>
    <property type="match status" value="1"/>
</dbReference>
<keyword evidence="3" id="KW-0560">Oxidoreductase</keyword>
<dbReference type="GO" id="GO:0004316">
    <property type="term" value="F:3-oxoacyl-[acyl-carrier-protein] reductase (NADPH) activity"/>
    <property type="evidence" value="ECO:0007669"/>
    <property type="project" value="UniProtKB-EC"/>
</dbReference>